<evidence type="ECO:0000256" key="2">
    <source>
        <dbReference type="ARBA" id="ARBA00022670"/>
    </source>
</evidence>
<keyword evidence="3" id="KW-0479">Metal-binding</keyword>
<feature type="compositionally biased region" description="Polar residues" evidence="8">
    <location>
        <begin position="627"/>
        <end position="640"/>
    </location>
</feature>
<reference evidence="10 11" key="1">
    <citation type="journal article" date="2014" name="PLoS Genet.">
        <title>Phylogenetically driven sequencing of extremely halophilic archaea reveals strategies for static and dynamic osmo-response.</title>
        <authorList>
            <person name="Becker E.A."/>
            <person name="Seitzer P.M."/>
            <person name="Tritt A."/>
            <person name="Larsen D."/>
            <person name="Krusor M."/>
            <person name="Yao A.I."/>
            <person name="Wu D."/>
            <person name="Madern D."/>
            <person name="Eisen J.A."/>
            <person name="Darling A.E."/>
            <person name="Facciotti M.T."/>
        </authorList>
    </citation>
    <scope>NUCLEOTIDE SEQUENCE [LARGE SCALE GENOMIC DNA]</scope>
    <source>
        <strain evidence="11">ATCC 33500 / DSM 1411 / JCM 8866 / NBRC 14739 / NCIMB 2177 / R-4</strain>
    </source>
</reference>
<feature type="compositionally biased region" description="Polar residues" evidence="8">
    <location>
        <begin position="480"/>
        <end position="508"/>
    </location>
</feature>
<dbReference type="GO" id="GO:0004252">
    <property type="term" value="F:serine-type endopeptidase activity"/>
    <property type="evidence" value="ECO:0007669"/>
    <property type="project" value="UniProtKB-UniRule"/>
</dbReference>
<dbReference type="InterPro" id="IPR015500">
    <property type="entry name" value="Peptidase_S8_subtilisin-rel"/>
</dbReference>
<feature type="region of interest" description="Disordered" evidence="8">
    <location>
        <begin position="456"/>
        <end position="516"/>
    </location>
</feature>
<dbReference type="Gene3D" id="3.40.50.200">
    <property type="entry name" value="Peptidase S8/S53 domain"/>
    <property type="match status" value="1"/>
</dbReference>
<dbReference type="EMBL" id="AOLO01000001">
    <property type="protein sequence ID" value="EMA05241.1"/>
    <property type="molecule type" value="Genomic_DNA"/>
</dbReference>
<dbReference type="PATRIC" id="fig|523841.21.peg.106"/>
<protein>
    <submittedName>
        <fullName evidence="10">Subtilisin-like protease C</fullName>
    </submittedName>
</protein>
<dbReference type="PROSITE" id="PS00137">
    <property type="entry name" value="SUBTILASE_HIS"/>
    <property type="match status" value="1"/>
</dbReference>
<keyword evidence="2 6" id="KW-0645">Protease</keyword>
<evidence type="ECO:0000256" key="3">
    <source>
        <dbReference type="ARBA" id="ARBA00022723"/>
    </source>
</evidence>
<dbReference type="InterPro" id="IPR023828">
    <property type="entry name" value="Peptidase_S8_Ser-AS"/>
</dbReference>
<evidence type="ECO:0000256" key="8">
    <source>
        <dbReference type="SAM" id="MobiDB-lite"/>
    </source>
</evidence>
<dbReference type="InterPro" id="IPR050131">
    <property type="entry name" value="Peptidase_S8_subtilisin-like"/>
</dbReference>
<feature type="active site" description="Charge relay system" evidence="6">
    <location>
        <position position="198"/>
    </location>
</feature>
<keyword evidence="11" id="KW-1185">Reference proteome</keyword>
<feature type="region of interest" description="Disordered" evidence="8">
    <location>
        <begin position="671"/>
        <end position="693"/>
    </location>
</feature>
<name>M0J8D5_HALMT</name>
<keyword evidence="5 6" id="KW-0720">Serine protease</keyword>
<evidence type="ECO:0000256" key="5">
    <source>
        <dbReference type="ARBA" id="ARBA00022825"/>
    </source>
</evidence>
<evidence type="ECO:0000256" key="1">
    <source>
        <dbReference type="ARBA" id="ARBA00011073"/>
    </source>
</evidence>
<dbReference type="AlphaFoldDB" id="M0J8D5"/>
<dbReference type="GO" id="GO:0046872">
    <property type="term" value="F:metal ion binding"/>
    <property type="evidence" value="ECO:0007669"/>
    <property type="project" value="UniProtKB-KW"/>
</dbReference>
<dbReference type="PRINTS" id="PR00723">
    <property type="entry name" value="SUBTILISIN"/>
</dbReference>
<dbReference type="Proteomes" id="UP000011603">
    <property type="component" value="Unassembled WGS sequence"/>
</dbReference>
<feature type="active site" description="Charge relay system" evidence="6">
    <location>
        <position position="352"/>
    </location>
</feature>
<dbReference type="InterPro" id="IPR000209">
    <property type="entry name" value="Peptidase_S8/S53_dom"/>
</dbReference>
<feature type="compositionally biased region" description="Low complexity" evidence="8">
    <location>
        <begin position="456"/>
        <end position="473"/>
    </location>
</feature>
<evidence type="ECO:0000256" key="7">
    <source>
        <dbReference type="RuleBase" id="RU003355"/>
    </source>
</evidence>
<evidence type="ECO:0000256" key="6">
    <source>
        <dbReference type="PROSITE-ProRule" id="PRU01240"/>
    </source>
</evidence>
<dbReference type="PROSITE" id="PS51892">
    <property type="entry name" value="SUBTILASE"/>
    <property type="match status" value="1"/>
</dbReference>
<dbReference type="InterPro" id="IPR036852">
    <property type="entry name" value="Peptidase_S8/S53_dom_sf"/>
</dbReference>
<feature type="compositionally biased region" description="Low complexity" evidence="8">
    <location>
        <begin position="603"/>
        <end position="617"/>
    </location>
</feature>
<proteinExistence type="inferred from homology"/>
<feature type="active site" description="Charge relay system" evidence="6">
    <location>
        <position position="158"/>
    </location>
</feature>
<organism evidence="10 11">
    <name type="scientific">Haloferax mediterranei (strain ATCC 33500 / DSM 1411 / JCM 8866 / NBRC 14739 / NCIMB 2177 / R-4)</name>
    <name type="common">Halobacterium mediterranei</name>
    <dbReference type="NCBI Taxonomy" id="523841"/>
    <lineage>
        <taxon>Archaea</taxon>
        <taxon>Methanobacteriati</taxon>
        <taxon>Methanobacteriota</taxon>
        <taxon>Stenosarchaea group</taxon>
        <taxon>Halobacteria</taxon>
        <taxon>Halobacteriales</taxon>
        <taxon>Haloferacaceae</taxon>
        <taxon>Haloferax</taxon>
    </lineage>
</organism>
<dbReference type="PROSITE" id="PS00138">
    <property type="entry name" value="SUBTILASE_SER"/>
    <property type="match status" value="1"/>
</dbReference>
<dbReference type="PROSITE" id="PS00136">
    <property type="entry name" value="SUBTILASE_ASP"/>
    <property type="match status" value="1"/>
</dbReference>
<evidence type="ECO:0000259" key="9">
    <source>
        <dbReference type="Pfam" id="PF00082"/>
    </source>
</evidence>
<feature type="compositionally biased region" description="Low complexity" evidence="8">
    <location>
        <begin position="568"/>
        <end position="580"/>
    </location>
</feature>
<feature type="domain" description="Peptidase S8/S53" evidence="9">
    <location>
        <begin position="152"/>
        <end position="396"/>
    </location>
</feature>
<accession>M0J8D5</accession>
<dbReference type="SUPFAM" id="SSF52743">
    <property type="entry name" value="Subtilisin-like"/>
    <property type="match status" value="1"/>
</dbReference>
<evidence type="ECO:0000313" key="11">
    <source>
        <dbReference type="Proteomes" id="UP000011603"/>
    </source>
</evidence>
<dbReference type="InterPro" id="IPR022398">
    <property type="entry name" value="Peptidase_S8_His-AS"/>
</dbReference>
<gene>
    <name evidence="10" type="ORF">C439_00540</name>
</gene>
<keyword evidence="4 6" id="KW-0378">Hydrolase</keyword>
<feature type="region of interest" description="Disordered" evidence="8">
    <location>
        <begin position="560"/>
        <end position="640"/>
    </location>
</feature>
<sequence length="722" mass="74181">MELEYMLHKTMTHGIECHNMENIDVSRREVLARVGAAGIGALAVGTGTAAADRKNEYNIGIASPAAERATRSAADQVVRTLDWDDEKTITGTFSDEAIDNLQNRPGIRYTEENGNLHAIAQTLPWGIDRVDAEVAHADGETGGDNTDGEGGADIAIIDTGIDSDHDDLQANLGKGKAFVECKGSPHMCGQKWDDDNGHGTHVAGIAGADDNSLGVVGVSTAATLHAVKVLDSNGSGSYSDVAAGIKYVADQGWDVGNLSLGGSRSSTVADAVQYADKNGVFLAAAAGNSGPCTDCVGYPAAEPECVAVSATTKNDSLADFSSTGPEVELAAPGKGIYSTYPGDDYNTLSGTSMASPHVAGAAGQLMDNGYTHQEARTQLNSTAEDIGLSSNEQGNGLLDVEAALGTAELGVDSLSATEVETSNGDAEFDVSWSVSDPDSNLDTVDFVLQDTTAGSQDDSVTVSVSGDSASGTTRLVASGDENSGHSYDVTATVTDGDGNTASKTVSTSETEDMPAVDSLSLTEVETSDSDAEFDVDWAVSDADSDLHTLDLTLYELDSDSNRVETEDSASPSVSGGSVSGTTRLVASGDDGSGNTYEVEAVVSDTDGTTTSDTATATESEETESAPTIDTFTLSSGSPNNPHAEVTVDWAVSDTNSNLDTVEVIVDDADESETFSNTTDVSGGSASGTDEFTDKFDSGEYGVTLTVTDTAGNSTTDSKSITA</sequence>
<feature type="compositionally biased region" description="Polar residues" evidence="8">
    <location>
        <begin position="673"/>
        <end position="689"/>
    </location>
</feature>
<dbReference type="GO" id="GO:0006508">
    <property type="term" value="P:proteolysis"/>
    <property type="evidence" value="ECO:0007669"/>
    <property type="project" value="UniProtKB-KW"/>
</dbReference>
<comment type="similarity">
    <text evidence="1 6 7">Belongs to the peptidase S8 family.</text>
</comment>
<dbReference type="CDD" id="cd07477">
    <property type="entry name" value="Peptidases_S8_Subtilisin_subset"/>
    <property type="match status" value="1"/>
</dbReference>
<evidence type="ECO:0000256" key="4">
    <source>
        <dbReference type="ARBA" id="ARBA00022801"/>
    </source>
</evidence>
<dbReference type="PANTHER" id="PTHR43806:SF11">
    <property type="entry name" value="CEREVISIN-RELATED"/>
    <property type="match status" value="1"/>
</dbReference>
<comment type="caution">
    <text evidence="10">The sequence shown here is derived from an EMBL/GenBank/DDBJ whole genome shotgun (WGS) entry which is preliminary data.</text>
</comment>
<dbReference type="InterPro" id="IPR023827">
    <property type="entry name" value="Peptidase_S8_Asp-AS"/>
</dbReference>
<dbReference type="InterPro" id="IPR034202">
    <property type="entry name" value="Subtilisin_Carlsberg-like"/>
</dbReference>
<dbReference type="Pfam" id="PF00082">
    <property type="entry name" value="Peptidase_S8"/>
    <property type="match status" value="1"/>
</dbReference>
<evidence type="ECO:0000313" key="10">
    <source>
        <dbReference type="EMBL" id="EMA05241.1"/>
    </source>
</evidence>
<dbReference type="PANTHER" id="PTHR43806">
    <property type="entry name" value="PEPTIDASE S8"/>
    <property type="match status" value="1"/>
</dbReference>